<dbReference type="InterPro" id="IPR000182">
    <property type="entry name" value="GNAT_dom"/>
</dbReference>
<evidence type="ECO:0000313" key="3">
    <source>
        <dbReference type="Proteomes" id="UP000235116"/>
    </source>
</evidence>
<dbReference type="InterPro" id="IPR016181">
    <property type="entry name" value="Acyl_CoA_acyltransferase"/>
</dbReference>
<organism evidence="2 3">
    <name type="scientific">Ketobacter alkanivorans</name>
    <dbReference type="NCBI Taxonomy" id="1917421"/>
    <lineage>
        <taxon>Bacteria</taxon>
        <taxon>Pseudomonadati</taxon>
        <taxon>Pseudomonadota</taxon>
        <taxon>Gammaproteobacteria</taxon>
        <taxon>Pseudomonadales</taxon>
        <taxon>Ketobacteraceae</taxon>
        <taxon>Ketobacter</taxon>
    </lineage>
</organism>
<dbReference type="Proteomes" id="UP000235116">
    <property type="component" value="Chromosome"/>
</dbReference>
<dbReference type="GO" id="GO:0016747">
    <property type="term" value="F:acyltransferase activity, transferring groups other than amino-acyl groups"/>
    <property type="evidence" value="ECO:0007669"/>
    <property type="project" value="InterPro"/>
</dbReference>
<dbReference type="OrthoDB" id="1178186at2"/>
<dbReference type="SUPFAM" id="SSF55729">
    <property type="entry name" value="Acyl-CoA N-acyltransferases (Nat)"/>
    <property type="match status" value="1"/>
</dbReference>
<dbReference type="PROSITE" id="PS51186">
    <property type="entry name" value="GNAT"/>
    <property type="match status" value="1"/>
</dbReference>
<evidence type="ECO:0000313" key="2">
    <source>
        <dbReference type="EMBL" id="AUM14711.1"/>
    </source>
</evidence>
<dbReference type="Pfam" id="PF00583">
    <property type="entry name" value="Acetyltransf_1"/>
    <property type="match status" value="1"/>
</dbReference>
<gene>
    <name evidence="2" type="ORF">Kalk_20765</name>
</gene>
<accession>A0A2K9LRE3</accession>
<reference evidence="3" key="1">
    <citation type="submission" date="2017-08" db="EMBL/GenBank/DDBJ databases">
        <title>Direct submision.</title>
        <authorList>
            <person name="Kim S.-J."/>
            <person name="Rhee S.-K."/>
        </authorList>
    </citation>
    <scope>NUCLEOTIDE SEQUENCE [LARGE SCALE GENOMIC DNA]</scope>
    <source>
        <strain evidence="3">GI5</strain>
    </source>
</reference>
<keyword evidence="3" id="KW-1185">Reference proteome</keyword>
<dbReference type="PANTHER" id="PTHR43072:SF36">
    <property type="entry name" value="RIBOSOMAL-PROTEIN-ALANINE ACETYLTRANSFERASE"/>
    <property type="match status" value="1"/>
</dbReference>
<feature type="domain" description="N-acetyltransferase" evidence="1">
    <location>
        <begin position="1"/>
        <end position="141"/>
    </location>
</feature>
<evidence type="ECO:0000259" key="1">
    <source>
        <dbReference type="PROSITE" id="PS51186"/>
    </source>
</evidence>
<name>A0A2K9LRE3_9GAMM</name>
<dbReference type="RefSeq" id="WP_101896082.1">
    <property type="nucleotide sequence ID" value="NZ_CP022684.1"/>
</dbReference>
<proteinExistence type="predicted"/>
<dbReference type="InterPro" id="IPR017255">
    <property type="entry name" value="AcTrfase_GNAT_prd"/>
</dbReference>
<dbReference type="EMBL" id="CP022684">
    <property type="protein sequence ID" value="AUM14711.1"/>
    <property type="molecule type" value="Genomic_DNA"/>
</dbReference>
<dbReference type="AlphaFoldDB" id="A0A2K9LRE3"/>
<sequence>MIRNLTSADYEFVIDRVIDWWGGREVKDMLPRLFFDHFTHSSFCYVLDGRLVGFVVGFLSPVHPDTAYIHFTGVDPEFREKGIASAIYKVFIDFARSNNCKYVKCVTSPSNSQSLSYHQAMGFRASKYDSEGCPLDIKNYDGSGNDRVLLILKIST</sequence>
<protein>
    <recommendedName>
        <fullName evidence="1">N-acetyltransferase domain-containing protein</fullName>
    </recommendedName>
</protein>
<dbReference type="KEGG" id="kak:Kalk_20765"/>
<dbReference type="CDD" id="cd04301">
    <property type="entry name" value="NAT_SF"/>
    <property type="match status" value="1"/>
</dbReference>
<dbReference type="PANTHER" id="PTHR43072">
    <property type="entry name" value="N-ACETYLTRANSFERASE"/>
    <property type="match status" value="1"/>
</dbReference>
<dbReference type="PIRSF" id="PIRSF037663">
    <property type="entry name" value="Acetyltransf_GNAT_prd"/>
    <property type="match status" value="1"/>
</dbReference>
<dbReference type="Gene3D" id="3.40.630.30">
    <property type="match status" value="1"/>
</dbReference>